<evidence type="ECO:0000313" key="10">
    <source>
        <dbReference type="Proteomes" id="UP000663874"/>
    </source>
</evidence>
<evidence type="ECO:0000256" key="4">
    <source>
        <dbReference type="ARBA" id="ARBA00022989"/>
    </source>
</evidence>
<dbReference type="GO" id="GO:0005640">
    <property type="term" value="C:nuclear outer membrane"/>
    <property type="evidence" value="ECO:0007669"/>
    <property type="project" value="TreeGrafter"/>
</dbReference>
<dbReference type="InterPro" id="IPR052403">
    <property type="entry name" value="LINC-complex_assoc"/>
</dbReference>
<keyword evidence="6" id="KW-0009">Actin-binding</keyword>
<comment type="caution">
    <text evidence="9">The sequence shown here is derived from an EMBL/GenBank/DDBJ whole genome shotgun (WGS) entry which is preliminary data.</text>
</comment>
<evidence type="ECO:0000256" key="6">
    <source>
        <dbReference type="ARBA" id="ARBA00023203"/>
    </source>
</evidence>
<dbReference type="SUPFAM" id="SSF46966">
    <property type="entry name" value="Spectrin repeat"/>
    <property type="match status" value="5"/>
</dbReference>
<keyword evidence="2" id="KW-0812">Transmembrane</keyword>
<keyword evidence="7" id="KW-0175">Coiled coil</keyword>
<dbReference type="FunFam" id="1.10.418.10:FF:000033">
    <property type="entry name" value="nesprin-1 isoform X1"/>
    <property type="match status" value="1"/>
</dbReference>
<sequence>MTSPTRTILSPTATRITTIIQNTTVISPRTIPARSQLEESISTLQNEQERVQKKTFTKWVNIYLSLHEPTYYINDLFEDFRDGTKLIALLEVLSGQTLPIERGKKRAHCLSNVDNALKYLESRKIKLVNIRPIDVVDGKPMTILGLIWMLILCYQIEDSSMFDESSKDNRSKAKEALLEWVRKKTSGQIDGLDVRDFTSSWRDGLAFNALIHAIRPDLVDLRRVTRMDVRERLENAFDVAEQQLGVPRLIDAEDVDVVKPDEKSIMTYIAQFSRRYPDLPFGSINKEHGELLRWVADARQRLTLILEAPIQDIQAEYKEYVKQQKEFIEKQKQWKAFERKESKSPNFPGEKLKELKDFFDDIALRMNRWRFKLDTNLPGELGQIADWINTAEEVLSRGINFDRLKSSPEENIQRFNQLNEEHAAIFTDKEAMLRTFQRIKRDPSIINKQISYEHLTNLNERLDIIMNASEERGRYLEFEELHWKVQKLFVQLEFFIMELNKKQGDINQTEKLYNEYHRKIYDEKLHINIESLLPELTRRAQHYSQLGKKDDHISREFNAYCENIRKTMKNFNIDLKTKENMLQETINNWKIYHNLYDSLEKWLNEGEHVLRRSSDEKLNFFINLEHWTQIHEKLRAAIERLILLCDDEFTTVLHNKLLFINRRWKEIVESVQQFKHDDSVKKKRDEFYVGRAKLLDTLDRIDREIHDHLPCTIKTLREQENRLYDAQAELDMFNQTIQMLSKLSQTIARESGEANASTELNSLLKICFDKLHHIQEYLPIILKRNKILLGYLQKFDDDLQKCQQWFNEAKQLISQYSIQIPVKRIEDFLEQHRNFFADMSYYQSLLESKAKLITTMKKSNENLVPLNFAPVDEQYKQLVDTFEQISHQVSYWEKEFTLHSQLWKDFHQRLKHLEEWIDQAQNIVKEKHDDYAYLIQKHKNFFQIIDDEILHGFIKSGRELLHIRDQIEQKDIQYLMDTLESKWNTIICYAPIRLLRLQYERIENIIIKELKQAEDELNDELQQLEKQYDATLILRRHNEHFQLNNFQLNIETHMKNLYSFANDIRLKEMDNTKHYENEQIDQRTTKLNDYWTRMQTKIDNVRKKLQTIPKKWQEFEEKFHLVETWMTTIERSMNDTLNMDVSFDQYKLIVNKFKT</sequence>
<dbReference type="Pfam" id="PF25034">
    <property type="entry name" value="Spectrin_SYNE1"/>
    <property type="match status" value="1"/>
</dbReference>
<dbReference type="InterPro" id="IPR036872">
    <property type="entry name" value="CH_dom_sf"/>
</dbReference>
<dbReference type="Gene3D" id="1.10.418.10">
    <property type="entry name" value="Calponin-like domain"/>
    <property type="match status" value="2"/>
</dbReference>
<reference evidence="9" key="1">
    <citation type="submission" date="2021-02" db="EMBL/GenBank/DDBJ databases">
        <authorList>
            <person name="Nowell W R."/>
        </authorList>
    </citation>
    <scope>NUCLEOTIDE SEQUENCE</scope>
</reference>
<feature type="domain" description="Calponin-homology (CH)" evidence="8">
    <location>
        <begin position="50"/>
        <end position="155"/>
    </location>
</feature>
<dbReference type="PROSITE" id="PS50021">
    <property type="entry name" value="CH"/>
    <property type="match status" value="2"/>
</dbReference>
<dbReference type="PROSITE" id="PS00019">
    <property type="entry name" value="ACTININ_1"/>
    <property type="match status" value="1"/>
</dbReference>
<keyword evidence="4" id="KW-1133">Transmembrane helix</keyword>
<accession>A0A819P802</accession>
<feature type="domain" description="Calponin-homology (CH)" evidence="8">
    <location>
        <begin position="171"/>
        <end position="277"/>
    </location>
</feature>
<name>A0A819P802_9BILA</name>
<dbReference type="InterPro" id="IPR001589">
    <property type="entry name" value="Actinin_actin-bd_CS"/>
</dbReference>
<comment type="subcellular location">
    <subcellularLocation>
        <location evidence="1">Membrane</location>
    </subcellularLocation>
</comment>
<keyword evidence="5" id="KW-0472">Membrane</keyword>
<dbReference type="Gene3D" id="1.20.58.60">
    <property type="match status" value="3"/>
</dbReference>
<dbReference type="SUPFAM" id="SSF47576">
    <property type="entry name" value="Calponin-homology domain, CH-domain"/>
    <property type="match status" value="1"/>
</dbReference>
<evidence type="ECO:0000256" key="5">
    <source>
        <dbReference type="ARBA" id="ARBA00023136"/>
    </source>
</evidence>
<evidence type="ECO:0000313" key="9">
    <source>
        <dbReference type="EMBL" id="CAF4010179.1"/>
    </source>
</evidence>
<dbReference type="AlphaFoldDB" id="A0A819P802"/>
<dbReference type="Pfam" id="PF00307">
    <property type="entry name" value="CH"/>
    <property type="match status" value="2"/>
</dbReference>
<dbReference type="InterPro" id="IPR001715">
    <property type="entry name" value="CH_dom"/>
</dbReference>
<feature type="coiled-coil region" evidence="7">
    <location>
        <begin position="1003"/>
        <end position="1034"/>
    </location>
</feature>
<protein>
    <recommendedName>
        <fullName evidence="8">Calponin-homology (CH) domain-containing protein</fullName>
    </recommendedName>
</protein>
<dbReference type="PANTHER" id="PTHR47535">
    <property type="entry name" value="MUSCLE-SPECIFIC PROTEIN 300 KDA, ISOFORM G"/>
    <property type="match status" value="1"/>
</dbReference>
<dbReference type="InterPro" id="IPR057057">
    <property type="entry name" value="Spectrin_SYNE1"/>
</dbReference>
<dbReference type="GO" id="GO:0007097">
    <property type="term" value="P:nuclear migration"/>
    <property type="evidence" value="ECO:0007669"/>
    <property type="project" value="TreeGrafter"/>
</dbReference>
<evidence type="ECO:0000256" key="3">
    <source>
        <dbReference type="ARBA" id="ARBA00022737"/>
    </source>
</evidence>
<evidence type="ECO:0000259" key="8">
    <source>
        <dbReference type="PROSITE" id="PS50021"/>
    </source>
</evidence>
<dbReference type="PANTHER" id="PTHR47535:SF1">
    <property type="entry name" value="NESPRIN-1"/>
    <property type="match status" value="1"/>
</dbReference>
<dbReference type="Proteomes" id="UP000663874">
    <property type="component" value="Unassembled WGS sequence"/>
</dbReference>
<evidence type="ECO:0000256" key="1">
    <source>
        <dbReference type="ARBA" id="ARBA00004370"/>
    </source>
</evidence>
<dbReference type="SMART" id="SM00033">
    <property type="entry name" value="CH"/>
    <property type="match status" value="2"/>
</dbReference>
<evidence type="ECO:0000256" key="2">
    <source>
        <dbReference type="ARBA" id="ARBA00022692"/>
    </source>
</evidence>
<dbReference type="GO" id="GO:0034993">
    <property type="term" value="C:meiotic nuclear membrane microtubule tethering complex"/>
    <property type="evidence" value="ECO:0007669"/>
    <property type="project" value="TreeGrafter"/>
</dbReference>
<proteinExistence type="predicted"/>
<dbReference type="EMBL" id="CAJOBE010006552">
    <property type="protein sequence ID" value="CAF4010179.1"/>
    <property type="molecule type" value="Genomic_DNA"/>
</dbReference>
<dbReference type="GO" id="GO:0005737">
    <property type="term" value="C:cytoplasm"/>
    <property type="evidence" value="ECO:0007669"/>
    <property type="project" value="TreeGrafter"/>
</dbReference>
<keyword evidence="3" id="KW-0677">Repeat</keyword>
<gene>
    <name evidence="9" type="ORF">FNK824_LOCUS26452</name>
</gene>
<evidence type="ECO:0000256" key="7">
    <source>
        <dbReference type="SAM" id="Coils"/>
    </source>
</evidence>
<organism evidence="9 10">
    <name type="scientific">Rotaria sordida</name>
    <dbReference type="NCBI Taxonomy" id="392033"/>
    <lineage>
        <taxon>Eukaryota</taxon>
        <taxon>Metazoa</taxon>
        <taxon>Spiralia</taxon>
        <taxon>Gnathifera</taxon>
        <taxon>Rotifera</taxon>
        <taxon>Eurotatoria</taxon>
        <taxon>Bdelloidea</taxon>
        <taxon>Philodinida</taxon>
        <taxon>Philodinidae</taxon>
        <taxon>Rotaria</taxon>
    </lineage>
</organism>
<dbReference type="GO" id="GO:0051015">
    <property type="term" value="F:actin filament binding"/>
    <property type="evidence" value="ECO:0007669"/>
    <property type="project" value="TreeGrafter"/>
</dbReference>